<sequence>MQEGLIREMRIDRIKQARDEEVSIAGMKKYLSGSIADLTQAEARSYGKVAADYEADDQDLLFYCTPHAEIGG</sequence>
<comment type="caution">
    <text evidence="1">The sequence shown here is derived from an EMBL/GenBank/DDBJ whole genome shotgun (WGS) entry which is preliminary data.</text>
</comment>
<keyword evidence="1" id="KW-0548">Nucleotidyltransferase</keyword>
<organism evidence="1 2">
    <name type="scientific">Phytophthora megakarya</name>
    <dbReference type="NCBI Taxonomy" id="4795"/>
    <lineage>
        <taxon>Eukaryota</taxon>
        <taxon>Sar</taxon>
        <taxon>Stramenopiles</taxon>
        <taxon>Oomycota</taxon>
        <taxon>Peronosporomycetes</taxon>
        <taxon>Peronosporales</taxon>
        <taxon>Peronosporaceae</taxon>
        <taxon>Phytophthora</taxon>
    </lineage>
</organism>
<gene>
    <name evidence="1" type="ORF">PHMEG_0002589</name>
</gene>
<keyword evidence="2" id="KW-1185">Reference proteome</keyword>
<dbReference type="EMBL" id="NBNE01000118">
    <property type="protein sequence ID" value="OWZ22675.1"/>
    <property type="molecule type" value="Genomic_DNA"/>
</dbReference>
<proteinExistence type="predicted"/>
<evidence type="ECO:0000313" key="1">
    <source>
        <dbReference type="EMBL" id="OWZ22675.1"/>
    </source>
</evidence>
<protein>
    <submittedName>
        <fullName evidence="1">Reverse transcriptase</fullName>
    </submittedName>
</protein>
<evidence type="ECO:0000313" key="2">
    <source>
        <dbReference type="Proteomes" id="UP000198211"/>
    </source>
</evidence>
<dbReference type="AlphaFoldDB" id="A0A225WY25"/>
<dbReference type="Proteomes" id="UP000198211">
    <property type="component" value="Unassembled WGS sequence"/>
</dbReference>
<dbReference type="GO" id="GO:0003964">
    <property type="term" value="F:RNA-directed DNA polymerase activity"/>
    <property type="evidence" value="ECO:0007669"/>
    <property type="project" value="UniProtKB-KW"/>
</dbReference>
<name>A0A225WY25_9STRA</name>
<keyword evidence="1" id="KW-0695">RNA-directed DNA polymerase</keyword>
<accession>A0A225WY25</accession>
<dbReference type="OrthoDB" id="4369127at2759"/>
<reference evidence="2" key="1">
    <citation type="submission" date="2017-03" db="EMBL/GenBank/DDBJ databases">
        <title>Phytopthora megakarya and P. palmivora, two closely related causual agents of cacao black pod achieved similar genome size and gene model numbers by different mechanisms.</title>
        <authorList>
            <person name="Ali S."/>
            <person name="Shao J."/>
            <person name="Larry D.J."/>
            <person name="Kronmiller B."/>
            <person name="Shen D."/>
            <person name="Strem M.D."/>
            <person name="Melnick R.L."/>
            <person name="Guiltinan M.J."/>
            <person name="Tyler B.M."/>
            <person name="Meinhardt L.W."/>
            <person name="Bailey B.A."/>
        </authorList>
    </citation>
    <scope>NUCLEOTIDE SEQUENCE [LARGE SCALE GENOMIC DNA]</scope>
    <source>
        <strain evidence="2">zdho120</strain>
    </source>
</reference>
<keyword evidence="1" id="KW-0808">Transferase</keyword>